<evidence type="ECO:0000313" key="4">
    <source>
        <dbReference type="Proteomes" id="UP000198870"/>
    </source>
</evidence>
<protein>
    <submittedName>
        <fullName evidence="3">Putative endonuclease</fullName>
    </submittedName>
</protein>
<dbReference type="Pfam" id="PF01541">
    <property type="entry name" value="GIY-YIG"/>
    <property type="match status" value="1"/>
</dbReference>
<keyword evidence="4" id="KW-1185">Reference proteome</keyword>
<dbReference type="SUPFAM" id="SSF82771">
    <property type="entry name" value="GIY-YIG endonuclease"/>
    <property type="match status" value="1"/>
</dbReference>
<dbReference type="CDD" id="cd10448">
    <property type="entry name" value="GIY-YIG_unchar_3"/>
    <property type="match status" value="1"/>
</dbReference>
<dbReference type="SMART" id="SM00465">
    <property type="entry name" value="GIYc"/>
    <property type="match status" value="1"/>
</dbReference>
<evidence type="ECO:0000313" key="3">
    <source>
        <dbReference type="EMBL" id="SCY75381.1"/>
    </source>
</evidence>
<dbReference type="InterPro" id="IPR035901">
    <property type="entry name" value="GIY-YIG_endonuc_sf"/>
</dbReference>
<dbReference type="RefSeq" id="WP_092213823.1">
    <property type="nucleotide sequence ID" value="NZ_FMUX01000020.1"/>
</dbReference>
<dbReference type="Proteomes" id="UP000198870">
    <property type="component" value="Unassembled WGS sequence"/>
</dbReference>
<reference evidence="3 4" key="1">
    <citation type="submission" date="2016-10" db="EMBL/GenBank/DDBJ databases">
        <authorList>
            <person name="de Groot N.N."/>
        </authorList>
    </citation>
    <scope>NUCLEOTIDE SEQUENCE [LARGE SCALE GENOMIC DNA]</scope>
    <source>
        <strain evidence="3 4">AA1</strain>
    </source>
</reference>
<proteinExistence type="inferred from homology"/>
<dbReference type="InterPro" id="IPR000305">
    <property type="entry name" value="GIY-YIG_endonuc"/>
</dbReference>
<keyword evidence="3" id="KW-0540">Nuclease</keyword>
<comment type="similarity">
    <text evidence="1">Belongs to the UPF0213 family.</text>
</comment>
<dbReference type="EMBL" id="FMUX01000020">
    <property type="protein sequence ID" value="SCY75381.1"/>
    <property type="molecule type" value="Genomic_DNA"/>
</dbReference>
<dbReference type="STRING" id="419481.SAMN05216233_1201"/>
<accession>A0A1G5IHY5</accession>
<evidence type="ECO:0000256" key="1">
    <source>
        <dbReference type="ARBA" id="ARBA00007435"/>
    </source>
</evidence>
<dbReference type="AlphaFoldDB" id="A0A1G5IHY5"/>
<dbReference type="Gene3D" id="3.40.1440.10">
    <property type="entry name" value="GIY-YIG endonuclease"/>
    <property type="match status" value="1"/>
</dbReference>
<dbReference type="PANTHER" id="PTHR34477:SF5">
    <property type="entry name" value="BSL5627 PROTEIN"/>
    <property type="match status" value="1"/>
</dbReference>
<feature type="domain" description="GIY-YIG" evidence="2">
    <location>
        <begin position="2"/>
        <end position="80"/>
    </location>
</feature>
<keyword evidence="3" id="KW-0378">Hydrolase</keyword>
<evidence type="ECO:0000259" key="2">
    <source>
        <dbReference type="SMART" id="SM00465"/>
    </source>
</evidence>
<sequence>MTPCVYILASGKNGTLYIGVTSDLVQRIWQHKEDFVDGFTSRHKIHALVWYEVHETMESAITREKRLKKWNRAWKISLIEAMNPQWLDLYGSIL</sequence>
<dbReference type="InterPro" id="IPR050190">
    <property type="entry name" value="UPF0213_domain"/>
</dbReference>
<gene>
    <name evidence="3" type="ORF">SAMN05216233_1201</name>
</gene>
<dbReference type="PANTHER" id="PTHR34477">
    <property type="entry name" value="UPF0213 PROTEIN YHBQ"/>
    <property type="match status" value="1"/>
</dbReference>
<keyword evidence="3" id="KW-0255">Endonuclease</keyword>
<dbReference type="OrthoDB" id="9807770at2"/>
<organism evidence="3 4">
    <name type="scientific">Desulfoluna spongiiphila</name>
    <dbReference type="NCBI Taxonomy" id="419481"/>
    <lineage>
        <taxon>Bacteria</taxon>
        <taxon>Pseudomonadati</taxon>
        <taxon>Thermodesulfobacteriota</taxon>
        <taxon>Desulfobacteria</taxon>
        <taxon>Desulfobacterales</taxon>
        <taxon>Desulfolunaceae</taxon>
        <taxon>Desulfoluna</taxon>
    </lineage>
</organism>
<name>A0A1G5IHY5_9BACT</name>
<dbReference type="GO" id="GO:0004519">
    <property type="term" value="F:endonuclease activity"/>
    <property type="evidence" value="ECO:0007669"/>
    <property type="project" value="UniProtKB-KW"/>
</dbReference>